<dbReference type="InterPro" id="IPR029058">
    <property type="entry name" value="AB_hydrolase_fold"/>
</dbReference>
<dbReference type="Proteomes" id="UP001499987">
    <property type="component" value="Unassembled WGS sequence"/>
</dbReference>
<dbReference type="PANTHER" id="PTHR43798">
    <property type="entry name" value="MONOACYLGLYCEROL LIPASE"/>
    <property type="match status" value="1"/>
</dbReference>
<dbReference type="PANTHER" id="PTHR43798:SF5">
    <property type="entry name" value="MONOACYLGLYCEROL LIPASE ABHD6"/>
    <property type="match status" value="1"/>
</dbReference>
<dbReference type="InterPro" id="IPR000073">
    <property type="entry name" value="AB_hydrolase_1"/>
</dbReference>
<keyword evidence="3" id="KW-1185">Reference proteome</keyword>
<organism evidence="2 3">
    <name type="scientific">Kitasatospora arboriphila</name>
    <dbReference type="NCBI Taxonomy" id="258052"/>
    <lineage>
        <taxon>Bacteria</taxon>
        <taxon>Bacillati</taxon>
        <taxon>Actinomycetota</taxon>
        <taxon>Actinomycetes</taxon>
        <taxon>Kitasatosporales</taxon>
        <taxon>Streptomycetaceae</taxon>
        <taxon>Kitasatospora</taxon>
    </lineage>
</organism>
<dbReference type="Gene3D" id="3.40.50.1820">
    <property type="entry name" value="alpha/beta hydrolase"/>
    <property type="match status" value="1"/>
</dbReference>
<proteinExistence type="predicted"/>
<dbReference type="SUPFAM" id="SSF53474">
    <property type="entry name" value="alpha/beta-Hydrolases"/>
    <property type="match status" value="1"/>
</dbReference>
<accession>A0ABP4ESE9</accession>
<evidence type="ECO:0000313" key="3">
    <source>
        <dbReference type="Proteomes" id="UP001499987"/>
    </source>
</evidence>
<sequence>MSGAAQFHAWDVRESGPADAPHRVLLLPGGLCSTAFYDDLMAAEPLAGAPIRLVAATVPGHAGTVAPRDVSMENYAAITAAFAAEHGCTAVVGHSLGANIALEMVGGGHFAGPVVLLSPTFSRPDESKALAVATKLGRVPGLGAAAWPAMLWLAPKALADSIPEARRAPLLADLKRNSAAFCRRAMTEYFAYLDRHGSLVPRLCGAGVRARVVRGDRDEVGLTDEERAALEACPSVTLETVADSGHLVMVEQPAAVARLIADAVLGPDR</sequence>
<gene>
    <name evidence="2" type="ORF">GCM10009663_72870</name>
</gene>
<name>A0ABP4ESE9_9ACTN</name>
<reference evidence="3" key="1">
    <citation type="journal article" date="2019" name="Int. J. Syst. Evol. Microbiol.">
        <title>The Global Catalogue of Microorganisms (GCM) 10K type strain sequencing project: providing services to taxonomists for standard genome sequencing and annotation.</title>
        <authorList>
            <consortium name="The Broad Institute Genomics Platform"/>
            <consortium name="The Broad Institute Genome Sequencing Center for Infectious Disease"/>
            <person name="Wu L."/>
            <person name="Ma J."/>
        </authorList>
    </citation>
    <scope>NUCLEOTIDE SEQUENCE [LARGE SCALE GENOMIC DNA]</scope>
    <source>
        <strain evidence="3">JCM 13002</strain>
    </source>
</reference>
<comment type="caution">
    <text evidence="2">The sequence shown here is derived from an EMBL/GenBank/DDBJ whole genome shotgun (WGS) entry which is preliminary data.</text>
</comment>
<dbReference type="EMBL" id="BAAALD010000135">
    <property type="protein sequence ID" value="GAA1122994.1"/>
    <property type="molecule type" value="Genomic_DNA"/>
</dbReference>
<dbReference type="Pfam" id="PF12697">
    <property type="entry name" value="Abhydrolase_6"/>
    <property type="match status" value="1"/>
</dbReference>
<evidence type="ECO:0000313" key="2">
    <source>
        <dbReference type="EMBL" id="GAA1122994.1"/>
    </source>
</evidence>
<dbReference type="RefSeq" id="WP_344628043.1">
    <property type="nucleotide sequence ID" value="NZ_BAAALD010000135.1"/>
</dbReference>
<evidence type="ECO:0000259" key="1">
    <source>
        <dbReference type="Pfam" id="PF12697"/>
    </source>
</evidence>
<dbReference type="InterPro" id="IPR050266">
    <property type="entry name" value="AB_hydrolase_sf"/>
</dbReference>
<protein>
    <recommendedName>
        <fullName evidence="1">AB hydrolase-1 domain-containing protein</fullName>
    </recommendedName>
</protein>
<feature type="domain" description="AB hydrolase-1" evidence="1">
    <location>
        <begin position="24"/>
        <end position="258"/>
    </location>
</feature>